<evidence type="ECO:0000256" key="1">
    <source>
        <dbReference type="SAM" id="MobiDB-lite"/>
    </source>
</evidence>
<feature type="transmembrane region" description="Helical" evidence="2">
    <location>
        <begin position="135"/>
        <end position="162"/>
    </location>
</feature>
<protein>
    <submittedName>
        <fullName evidence="3">Uncharacterized protein</fullName>
    </submittedName>
</protein>
<feature type="transmembrane region" description="Helical" evidence="2">
    <location>
        <begin position="20"/>
        <end position="38"/>
    </location>
</feature>
<dbReference type="Proteomes" id="UP001362999">
    <property type="component" value="Unassembled WGS sequence"/>
</dbReference>
<gene>
    <name evidence="3" type="ORF">R3P38DRAFT_2890341</name>
</gene>
<feature type="transmembrane region" description="Helical" evidence="2">
    <location>
        <begin position="58"/>
        <end position="85"/>
    </location>
</feature>
<comment type="caution">
    <text evidence="3">The sequence shown here is derived from an EMBL/GenBank/DDBJ whole genome shotgun (WGS) entry which is preliminary data.</text>
</comment>
<proteinExistence type="predicted"/>
<evidence type="ECO:0000256" key="2">
    <source>
        <dbReference type="SAM" id="Phobius"/>
    </source>
</evidence>
<feature type="transmembrane region" description="Helical" evidence="2">
    <location>
        <begin position="92"/>
        <end position="115"/>
    </location>
</feature>
<feature type="transmembrane region" description="Helical" evidence="2">
    <location>
        <begin position="236"/>
        <end position="257"/>
    </location>
</feature>
<name>A0AAW0CU00_9AGAR</name>
<dbReference type="EMBL" id="JAWWNJ010000013">
    <property type="protein sequence ID" value="KAK7042414.1"/>
    <property type="molecule type" value="Genomic_DNA"/>
</dbReference>
<feature type="region of interest" description="Disordered" evidence="1">
    <location>
        <begin position="401"/>
        <end position="480"/>
    </location>
</feature>
<evidence type="ECO:0000313" key="3">
    <source>
        <dbReference type="EMBL" id="KAK7042414.1"/>
    </source>
</evidence>
<feature type="compositionally biased region" description="Polar residues" evidence="1">
    <location>
        <begin position="412"/>
        <end position="423"/>
    </location>
</feature>
<reference evidence="3 4" key="1">
    <citation type="journal article" date="2024" name="J Genomics">
        <title>Draft genome sequencing and assembly of Favolaschia claudopus CIRM-BRFM 2984 isolated from oak limbs.</title>
        <authorList>
            <person name="Navarro D."/>
            <person name="Drula E."/>
            <person name="Chaduli D."/>
            <person name="Cazenave R."/>
            <person name="Ahrendt S."/>
            <person name="Wang J."/>
            <person name="Lipzen A."/>
            <person name="Daum C."/>
            <person name="Barry K."/>
            <person name="Grigoriev I.V."/>
            <person name="Favel A."/>
            <person name="Rosso M.N."/>
            <person name="Martin F."/>
        </authorList>
    </citation>
    <scope>NUCLEOTIDE SEQUENCE [LARGE SCALE GENOMIC DNA]</scope>
    <source>
        <strain evidence="3 4">CIRM-BRFM 2984</strain>
    </source>
</reference>
<keyword evidence="2" id="KW-0812">Transmembrane</keyword>
<dbReference type="AlphaFoldDB" id="A0AAW0CU00"/>
<sequence>MNLSLVSFMPSVLHPQLEPLKHAIMLPVLTCILFSFFLPASCQFSSNPDTFSPDGLTAGLFTVLCIFSLLYGLMAIWTIVALIGLRGHRSPYGLLIPTILFLSWSNAAYMVVLILDNIPSLNGSSFYGSDLPVLLMPSFGFVSNLLYVWGTVLQFLVIVAVLWDRESALRQATEGKSGGHHWIFTAVHATLATLTFIFGTASEAFGMDTNVKLSQSLRFTRREYFHRLLVRQQLDYVFNTFAILMTIDVAVTTFFLWRRWKKAGISDKITNLFLYVLVPLYSVYGLLLMIFVILFSPSGISRSAKYTVFEGAYLAFAILVTGISIAILIFILSLSVKKAMWGDVGETPKRTQQPWAPQGQHYVYASPPQVPQAGYYPSAPQWQEPQPAFYGQFPAMQMYPASPPLQPADSASAHQSISTQGQFPQPMPPPPSESAAHQGYVGHGQQYESAPGSYSPPPANAHVQSPVQHHPGTPEKMGLL</sequence>
<keyword evidence="2" id="KW-0472">Membrane</keyword>
<keyword evidence="4" id="KW-1185">Reference proteome</keyword>
<accession>A0AAW0CU00</accession>
<feature type="transmembrane region" description="Helical" evidence="2">
    <location>
        <begin position="313"/>
        <end position="332"/>
    </location>
</feature>
<keyword evidence="2" id="KW-1133">Transmembrane helix</keyword>
<feature type="transmembrane region" description="Helical" evidence="2">
    <location>
        <begin position="182"/>
        <end position="201"/>
    </location>
</feature>
<organism evidence="3 4">
    <name type="scientific">Favolaschia claudopus</name>
    <dbReference type="NCBI Taxonomy" id="2862362"/>
    <lineage>
        <taxon>Eukaryota</taxon>
        <taxon>Fungi</taxon>
        <taxon>Dikarya</taxon>
        <taxon>Basidiomycota</taxon>
        <taxon>Agaricomycotina</taxon>
        <taxon>Agaricomycetes</taxon>
        <taxon>Agaricomycetidae</taxon>
        <taxon>Agaricales</taxon>
        <taxon>Marasmiineae</taxon>
        <taxon>Mycenaceae</taxon>
        <taxon>Favolaschia</taxon>
    </lineage>
</organism>
<evidence type="ECO:0000313" key="4">
    <source>
        <dbReference type="Proteomes" id="UP001362999"/>
    </source>
</evidence>
<feature type="transmembrane region" description="Helical" evidence="2">
    <location>
        <begin position="269"/>
        <end position="293"/>
    </location>
</feature>